<keyword evidence="2" id="KW-0067">ATP-binding</keyword>
<dbReference type="PANTHER" id="PTHR32071">
    <property type="entry name" value="TRANSCRIPTIONAL REGULATORY PROTEIN"/>
    <property type="match status" value="1"/>
</dbReference>
<dbReference type="HOGENOM" id="CLU_000445_0_6_12"/>
<dbReference type="GO" id="GO:0043565">
    <property type="term" value="F:sequence-specific DNA binding"/>
    <property type="evidence" value="ECO:0007669"/>
    <property type="project" value="InterPro"/>
</dbReference>
<dbReference type="SMART" id="SM00448">
    <property type="entry name" value="REC"/>
    <property type="match status" value="1"/>
</dbReference>
<dbReference type="InterPro" id="IPR001789">
    <property type="entry name" value="Sig_transdc_resp-reg_receiver"/>
</dbReference>
<proteinExistence type="predicted"/>
<dbReference type="GO" id="GO:0000160">
    <property type="term" value="P:phosphorelay signal transduction system"/>
    <property type="evidence" value="ECO:0007669"/>
    <property type="project" value="InterPro"/>
</dbReference>
<dbReference type="InterPro" id="IPR003593">
    <property type="entry name" value="AAA+_ATPase"/>
</dbReference>
<dbReference type="PANTHER" id="PTHR32071:SF57">
    <property type="entry name" value="C4-DICARBOXYLATE TRANSPORT TRANSCRIPTIONAL REGULATORY PROTEIN DCTD"/>
    <property type="match status" value="1"/>
</dbReference>
<evidence type="ECO:0000256" key="1">
    <source>
        <dbReference type="ARBA" id="ARBA00022741"/>
    </source>
</evidence>
<dbReference type="GO" id="GO:0006355">
    <property type="term" value="P:regulation of DNA-templated transcription"/>
    <property type="evidence" value="ECO:0007669"/>
    <property type="project" value="InterPro"/>
</dbReference>
<dbReference type="InterPro" id="IPR058031">
    <property type="entry name" value="AAA_lid_NorR"/>
</dbReference>
<dbReference type="Gene3D" id="1.10.10.60">
    <property type="entry name" value="Homeodomain-like"/>
    <property type="match status" value="1"/>
</dbReference>
<dbReference type="Pfam" id="PF25601">
    <property type="entry name" value="AAA_lid_14"/>
    <property type="match status" value="1"/>
</dbReference>
<keyword evidence="5" id="KW-0597">Phosphoprotein</keyword>
<dbReference type="CDD" id="cd00009">
    <property type="entry name" value="AAA"/>
    <property type="match status" value="1"/>
</dbReference>
<dbReference type="PRINTS" id="PR01590">
    <property type="entry name" value="HTHFIS"/>
</dbReference>
<dbReference type="GO" id="GO:0005524">
    <property type="term" value="F:ATP binding"/>
    <property type="evidence" value="ECO:0007669"/>
    <property type="project" value="UniProtKB-KW"/>
</dbReference>
<dbReference type="Gene3D" id="1.10.8.60">
    <property type="match status" value="1"/>
</dbReference>
<keyword evidence="4" id="KW-0804">Transcription</keyword>
<dbReference type="eggNOG" id="COG2204">
    <property type="taxonomic scope" value="Bacteria"/>
</dbReference>
<dbReference type="InterPro" id="IPR009057">
    <property type="entry name" value="Homeodomain-like_sf"/>
</dbReference>
<dbReference type="PROSITE" id="PS50110">
    <property type="entry name" value="RESPONSE_REGULATORY"/>
    <property type="match status" value="1"/>
</dbReference>
<evidence type="ECO:0000256" key="5">
    <source>
        <dbReference type="PROSITE-ProRule" id="PRU00169"/>
    </source>
</evidence>
<dbReference type="InterPro" id="IPR027417">
    <property type="entry name" value="P-loop_NTPase"/>
</dbReference>
<name>E0RRG5_WINT6</name>
<dbReference type="FunFam" id="3.40.50.300:FF:000006">
    <property type="entry name" value="DNA-binding transcriptional regulator NtrC"/>
    <property type="match status" value="1"/>
</dbReference>
<evidence type="ECO:0000256" key="4">
    <source>
        <dbReference type="ARBA" id="ARBA00023163"/>
    </source>
</evidence>
<dbReference type="PROSITE" id="PS50045">
    <property type="entry name" value="SIGMA54_INTERACT_4"/>
    <property type="match status" value="1"/>
</dbReference>
<evidence type="ECO:0000313" key="9">
    <source>
        <dbReference type="Proteomes" id="UP000001296"/>
    </source>
</evidence>
<dbReference type="Pfam" id="PF02954">
    <property type="entry name" value="HTH_8"/>
    <property type="match status" value="1"/>
</dbReference>
<gene>
    <name evidence="8" type="ordered locus">STHERM_c07080</name>
</gene>
<sequence>MQPVVLIVDDEEGLLLGLKKFLEVQGYRVLLARTASEAREILMRHEVDIALLDLRLGKDDGMSLLAEMVAHHPHVAVLVITGYGDIPTAVECMRMGARNFLTKPVDHTLLLSLLEREWEDMRRRAEQQAILEARWSKEEREPFRSRHPLMHQVEVTIQKVKDLDVPVLITGETGTGKEVTARRIHYESVRKDRPFIEINCAAIPETLLESELFGHERGAFTGAVERTRGKFEQAGRGTLFLDEIGEMSLAMQAKLLHVLEERTFHRIGGSRPLTAECRIIAATNAPIERRVEEGLFRSDLFYRLKVIHIHLPPLRERKEDILPLAYLFLKEARLRYHRKVEGFTPEVERALVSYTWPGNIRQLKNVITNAVLLAEGPLIDRIDLPRAPGSRPSLKEGETLPEAVRRHTRELERALIEDALRRTGYHISETARLLGISRKTLYHRIREYGL</sequence>
<reference key="1">
    <citation type="submission" date="2009-08" db="EMBL/GenBank/DDBJ databases">
        <title>The genome sequence of Spirochaeta thermophila DSM6192.</title>
        <authorList>
            <person name="Angelov A."/>
            <person name="Mientus M."/>
            <person name="Wittenberg S."/>
            <person name="Lehmann R."/>
            <person name="Liesegang H."/>
            <person name="Daniel R."/>
            <person name="Liebl W."/>
        </authorList>
    </citation>
    <scope>NUCLEOTIDE SEQUENCE</scope>
    <source>
        <strain>DSM 6192</strain>
    </source>
</reference>
<dbReference type="AlphaFoldDB" id="E0RRG5"/>
<dbReference type="InterPro" id="IPR002078">
    <property type="entry name" value="Sigma_54_int"/>
</dbReference>
<dbReference type="SUPFAM" id="SSF52540">
    <property type="entry name" value="P-loop containing nucleoside triphosphate hydrolases"/>
    <property type="match status" value="1"/>
</dbReference>
<dbReference type="Pfam" id="PF00158">
    <property type="entry name" value="Sigma54_activat"/>
    <property type="match status" value="1"/>
</dbReference>
<dbReference type="SUPFAM" id="SSF46689">
    <property type="entry name" value="Homeodomain-like"/>
    <property type="match status" value="1"/>
</dbReference>
<organism evidence="8 9">
    <name type="scientific">Winmispira thermophila (strain ATCC 49972 / DSM 6192 / RI 19.B1)</name>
    <name type="common">Spirochaeta thermophila</name>
    <dbReference type="NCBI Taxonomy" id="665571"/>
    <lineage>
        <taxon>Bacteria</taxon>
        <taxon>Pseudomonadati</taxon>
        <taxon>Spirochaetota</taxon>
        <taxon>Spirochaetia</taxon>
        <taxon>Winmispirales</taxon>
        <taxon>Winmispiraceae</taxon>
        <taxon>Winmispira</taxon>
    </lineage>
</organism>
<evidence type="ECO:0000259" key="7">
    <source>
        <dbReference type="PROSITE" id="PS50110"/>
    </source>
</evidence>
<feature type="domain" description="Sigma-54 factor interaction" evidence="6">
    <location>
        <begin position="143"/>
        <end position="372"/>
    </location>
</feature>
<protein>
    <submittedName>
        <fullName evidence="8">Transcriptional regulatory protein</fullName>
    </submittedName>
</protein>
<feature type="domain" description="Response regulatory" evidence="7">
    <location>
        <begin position="4"/>
        <end position="118"/>
    </location>
</feature>
<evidence type="ECO:0000313" key="8">
    <source>
        <dbReference type="EMBL" id="ADN01666.1"/>
    </source>
</evidence>
<reference evidence="8 9" key="2">
    <citation type="journal article" date="2010" name="J. Bacteriol.">
        <title>Genome sequence of the polysaccharide-degrading, thermophilic anaerobe Spirochaeta thermophila DSM 6192.</title>
        <authorList>
            <person name="Angelov A."/>
            <person name="Liebl S."/>
            <person name="Ballschmiter M."/>
            <person name="Bomeke M."/>
            <person name="Lehmann R."/>
            <person name="Liesegang H."/>
            <person name="Daniel R."/>
            <person name="Liebl W."/>
        </authorList>
    </citation>
    <scope>NUCLEOTIDE SEQUENCE [LARGE SCALE GENOMIC DNA]</scope>
    <source>
        <strain evidence="9">ATCC 49972 / DSM 6192 / RI 19.B1</strain>
    </source>
</reference>
<dbReference type="EMBL" id="CP001698">
    <property type="protein sequence ID" value="ADN01666.1"/>
    <property type="molecule type" value="Genomic_DNA"/>
</dbReference>
<dbReference type="InterPro" id="IPR002197">
    <property type="entry name" value="HTH_Fis"/>
</dbReference>
<dbReference type="Gene3D" id="3.40.50.2300">
    <property type="match status" value="1"/>
</dbReference>
<dbReference type="Proteomes" id="UP000001296">
    <property type="component" value="Chromosome"/>
</dbReference>
<accession>E0RRG5</accession>
<dbReference type="PROSITE" id="PS00688">
    <property type="entry name" value="SIGMA54_INTERACT_3"/>
    <property type="match status" value="1"/>
</dbReference>
<dbReference type="SUPFAM" id="SSF52172">
    <property type="entry name" value="CheY-like"/>
    <property type="match status" value="1"/>
</dbReference>
<evidence type="ECO:0000259" key="6">
    <source>
        <dbReference type="PROSITE" id="PS50045"/>
    </source>
</evidence>
<feature type="modified residue" description="4-aspartylphosphate" evidence="5">
    <location>
        <position position="53"/>
    </location>
</feature>
<dbReference type="InterPro" id="IPR025944">
    <property type="entry name" value="Sigma_54_int_dom_CS"/>
</dbReference>
<dbReference type="Pfam" id="PF00072">
    <property type="entry name" value="Response_reg"/>
    <property type="match status" value="1"/>
</dbReference>
<dbReference type="KEGG" id="sta:STHERM_c07080"/>
<dbReference type="Gene3D" id="3.40.50.300">
    <property type="entry name" value="P-loop containing nucleotide triphosphate hydrolases"/>
    <property type="match status" value="1"/>
</dbReference>
<evidence type="ECO:0000256" key="3">
    <source>
        <dbReference type="ARBA" id="ARBA00023015"/>
    </source>
</evidence>
<keyword evidence="3" id="KW-0805">Transcription regulation</keyword>
<dbReference type="PaxDb" id="665571-STHERM_c07080"/>
<evidence type="ECO:0000256" key="2">
    <source>
        <dbReference type="ARBA" id="ARBA00022840"/>
    </source>
</evidence>
<dbReference type="InterPro" id="IPR011006">
    <property type="entry name" value="CheY-like_superfamily"/>
</dbReference>
<keyword evidence="1" id="KW-0547">Nucleotide-binding</keyword>
<dbReference type="RefSeq" id="WP_013313507.1">
    <property type="nucleotide sequence ID" value="NC_014484.1"/>
</dbReference>
<dbReference type="SMART" id="SM00382">
    <property type="entry name" value="AAA"/>
    <property type="match status" value="1"/>
</dbReference>